<reference evidence="3 4" key="1">
    <citation type="submission" date="2018-06" db="EMBL/GenBank/DDBJ databases">
        <title>Genomic Encyclopedia of Type Strains, Phase IV (KMG-IV): sequencing the most valuable type-strain genomes for metagenomic binning, comparative biology and taxonomic classification.</title>
        <authorList>
            <person name="Goeker M."/>
        </authorList>
    </citation>
    <scope>NUCLEOTIDE SEQUENCE [LARGE SCALE GENOMIC DNA]</scope>
    <source>
        <strain evidence="3 4">DSM 24875</strain>
    </source>
</reference>
<evidence type="ECO:0000313" key="4">
    <source>
        <dbReference type="Proteomes" id="UP000253529"/>
    </source>
</evidence>
<organism evidence="3 4">
    <name type="scientific">Roseiarcus fermentans</name>
    <dbReference type="NCBI Taxonomy" id="1473586"/>
    <lineage>
        <taxon>Bacteria</taxon>
        <taxon>Pseudomonadati</taxon>
        <taxon>Pseudomonadota</taxon>
        <taxon>Alphaproteobacteria</taxon>
        <taxon>Hyphomicrobiales</taxon>
        <taxon>Roseiarcaceae</taxon>
        <taxon>Roseiarcus</taxon>
    </lineage>
</organism>
<dbReference type="OrthoDB" id="9768499at2"/>
<evidence type="ECO:0000259" key="2">
    <source>
        <dbReference type="PROSITE" id="PS50125"/>
    </source>
</evidence>
<dbReference type="InterPro" id="IPR001054">
    <property type="entry name" value="A/G_cyclase"/>
</dbReference>
<dbReference type="InterPro" id="IPR050697">
    <property type="entry name" value="Adenylyl/Guanylyl_Cyclase_3/4"/>
</dbReference>
<dbReference type="PROSITE" id="PS50125">
    <property type="entry name" value="GUANYLATE_CYCLASE_2"/>
    <property type="match status" value="1"/>
</dbReference>
<proteinExistence type="predicted"/>
<feature type="transmembrane region" description="Helical" evidence="1">
    <location>
        <begin position="131"/>
        <end position="157"/>
    </location>
</feature>
<gene>
    <name evidence="3" type="ORF">DFR50_15121</name>
</gene>
<feature type="transmembrane region" description="Helical" evidence="1">
    <location>
        <begin position="86"/>
        <end position="111"/>
    </location>
</feature>
<dbReference type="InterPro" id="IPR029787">
    <property type="entry name" value="Nucleotide_cyclase"/>
</dbReference>
<keyword evidence="4" id="KW-1185">Reference proteome</keyword>
<feature type="transmembrane region" description="Helical" evidence="1">
    <location>
        <begin position="25"/>
        <end position="46"/>
    </location>
</feature>
<evidence type="ECO:0000313" key="3">
    <source>
        <dbReference type="EMBL" id="RBP02545.1"/>
    </source>
</evidence>
<accession>A0A366EM69</accession>
<dbReference type="Pfam" id="PF00211">
    <property type="entry name" value="Guanylate_cyc"/>
    <property type="match status" value="1"/>
</dbReference>
<dbReference type="GO" id="GO:0004016">
    <property type="term" value="F:adenylate cyclase activity"/>
    <property type="evidence" value="ECO:0007669"/>
    <property type="project" value="UniProtKB-ARBA"/>
</dbReference>
<keyword evidence="1" id="KW-0812">Transmembrane</keyword>
<keyword evidence="1" id="KW-1133">Transmembrane helix</keyword>
<dbReference type="SUPFAM" id="SSF55073">
    <property type="entry name" value="Nucleotide cyclase"/>
    <property type="match status" value="1"/>
</dbReference>
<feature type="domain" description="Guanylate cyclase" evidence="2">
    <location>
        <begin position="168"/>
        <end position="297"/>
    </location>
</feature>
<comment type="caution">
    <text evidence="3">The sequence shown here is derived from an EMBL/GenBank/DDBJ whole genome shotgun (WGS) entry which is preliminary data.</text>
</comment>
<dbReference type="GO" id="GO:0035556">
    <property type="term" value="P:intracellular signal transduction"/>
    <property type="evidence" value="ECO:0007669"/>
    <property type="project" value="InterPro"/>
</dbReference>
<feature type="transmembrane region" description="Helical" evidence="1">
    <location>
        <begin position="52"/>
        <end position="74"/>
    </location>
</feature>
<dbReference type="GO" id="GO:0009190">
    <property type="term" value="P:cyclic nucleotide biosynthetic process"/>
    <property type="evidence" value="ECO:0007669"/>
    <property type="project" value="InterPro"/>
</dbReference>
<name>A0A366EM69_9HYPH</name>
<dbReference type="CDD" id="cd07302">
    <property type="entry name" value="CHD"/>
    <property type="match status" value="1"/>
</dbReference>
<protein>
    <submittedName>
        <fullName evidence="3">Adenylate cyclase</fullName>
    </submittedName>
</protein>
<dbReference type="AlphaFoldDB" id="A0A366EM69"/>
<keyword evidence="1" id="KW-0472">Membrane</keyword>
<dbReference type="Gene3D" id="3.30.70.1230">
    <property type="entry name" value="Nucleotide cyclase"/>
    <property type="match status" value="1"/>
</dbReference>
<dbReference type="PANTHER" id="PTHR43081:SF1">
    <property type="entry name" value="ADENYLATE CYCLASE, TERMINAL-DIFFERENTIATION SPECIFIC"/>
    <property type="match status" value="1"/>
</dbReference>
<dbReference type="PANTHER" id="PTHR43081">
    <property type="entry name" value="ADENYLATE CYCLASE, TERMINAL-DIFFERENTIATION SPECIFIC-RELATED"/>
    <property type="match status" value="1"/>
</dbReference>
<dbReference type="EMBL" id="QNRK01000051">
    <property type="protein sequence ID" value="RBP02545.1"/>
    <property type="molecule type" value="Genomic_DNA"/>
</dbReference>
<evidence type="ECO:0000256" key="1">
    <source>
        <dbReference type="SAM" id="Phobius"/>
    </source>
</evidence>
<dbReference type="Proteomes" id="UP000253529">
    <property type="component" value="Unassembled WGS sequence"/>
</dbReference>
<sequence>MRARPSHMGPAVGERGAPTWLTPRLVRIALISAALSALSGATYGYLVHDALATGLLFGGGLGALLALLEGGVFHGVAGAGLRRAPFVVYFGVRAGAYVVLIVATLGLVVWLLNGPAALRAISAVDILFTMLASVVANLGFAISDLLGPGVLLSFAAGRYHRPQREERAFLFIDLKGSTALAERLGEAGFLRFLDAFIVDVSREIVDHGGEIHKYVGDEIIATWRLKPGRNDVGIVRAWAAASGRLADRRAAYQREFGDGAEFRAALHAGFVMVGEIGSFKKEIALIGDAMNTAARMLDACRALGRVALASAALIDRLPALPDGVELAPIASLPLRGKAEALALVALALAQETPRPLEAAI</sequence>